<evidence type="ECO:0000313" key="4">
    <source>
        <dbReference type="EMBL" id="KUP95745.1"/>
    </source>
</evidence>
<feature type="disulfide bond" evidence="2">
    <location>
        <begin position="169"/>
        <end position="181"/>
    </location>
</feature>
<dbReference type="PANTHER" id="PTHR37981">
    <property type="entry name" value="LIPASE 2"/>
    <property type="match status" value="1"/>
</dbReference>
<dbReference type="PANTHER" id="PTHR37981:SF1">
    <property type="entry name" value="SGNH HYDROLASE-TYPE ESTERASE DOMAIN-CONTAINING PROTEIN"/>
    <property type="match status" value="1"/>
</dbReference>
<protein>
    <recommendedName>
        <fullName evidence="3">SGNH hydrolase-type esterase domain-containing protein</fullName>
    </recommendedName>
</protein>
<dbReference type="Pfam" id="PF13472">
    <property type="entry name" value="Lipase_GDSL_2"/>
    <property type="match status" value="1"/>
</dbReference>
<dbReference type="CDD" id="cd01823">
    <property type="entry name" value="SEST_like"/>
    <property type="match status" value="1"/>
</dbReference>
<dbReference type="GO" id="GO:0019433">
    <property type="term" value="P:triglyceride catabolic process"/>
    <property type="evidence" value="ECO:0007669"/>
    <property type="project" value="TreeGrafter"/>
</dbReference>
<evidence type="ECO:0000259" key="3">
    <source>
        <dbReference type="Pfam" id="PF13472"/>
    </source>
</evidence>
<feature type="active site" description="Nucleophile" evidence="1">
    <location>
        <position position="76"/>
    </location>
</feature>
<name>A0A147KEM7_THECS</name>
<accession>A0A147KEM7</accession>
<keyword evidence="5" id="KW-1185">Reference proteome</keyword>
<feature type="domain" description="SGNH hydrolase-type esterase" evidence="3">
    <location>
        <begin position="72"/>
        <end position="323"/>
    </location>
</feature>
<reference evidence="5" key="1">
    <citation type="journal article" date="2017" name="Acta Aliment.">
        <title>Plant polysaccharide degrading enzyme system of Thermpbifida cellulosilytica TB100 revealed by de novo genome project data.</title>
        <authorList>
            <person name="Toth A."/>
            <person name="Baka E."/>
            <person name="Luzics S."/>
            <person name="Bata-Vidacs I."/>
            <person name="Nagy I."/>
            <person name="Balint B."/>
            <person name="Herceg R."/>
            <person name="Olasz F."/>
            <person name="Wilk T."/>
            <person name="Nagy T."/>
            <person name="Kriszt B."/>
            <person name="Nagy I."/>
            <person name="Kukolya J."/>
        </authorList>
    </citation>
    <scope>NUCLEOTIDE SEQUENCE [LARGE SCALE GENOMIC DNA]</scope>
    <source>
        <strain evidence="5">TB100</strain>
    </source>
</reference>
<gene>
    <name evidence="4" type="ORF">AC529_15940</name>
</gene>
<feature type="disulfide bond" evidence="2">
    <location>
        <begin position="96"/>
        <end position="122"/>
    </location>
</feature>
<proteinExistence type="predicted"/>
<dbReference type="Gene3D" id="3.40.50.1110">
    <property type="entry name" value="SGNH hydrolase"/>
    <property type="match status" value="1"/>
</dbReference>
<organism evidence="4 5">
    <name type="scientific">Thermobifida cellulosilytica TB100</name>
    <dbReference type="NCBI Taxonomy" id="665004"/>
    <lineage>
        <taxon>Bacteria</taxon>
        <taxon>Bacillati</taxon>
        <taxon>Actinomycetota</taxon>
        <taxon>Actinomycetes</taxon>
        <taxon>Streptosporangiales</taxon>
        <taxon>Nocardiopsidaceae</taxon>
        <taxon>Thermobifida</taxon>
    </lineage>
</organism>
<keyword evidence="2" id="KW-1015">Disulfide bond</keyword>
<dbReference type="PATRIC" id="fig|665004.4.peg.3549"/>
<dbReference type="GO" id="GO:0004806">
    <property type="term" value="F:triacylglycerol lipase activity"/>
    <property type="evidence" value="ECO:0007669"/>
    <property type="project" value="TreeGrafter"/>
</dbReference>
<comment type="caution">
    <text evidence="4">The sequence shown here is derived from an EMBL/GenBank/DDBJ whole genome shotgun (WGS) entry which is preliminary data.</text>
</comment>
<dbReference type="EMBL" id="LGEM01000111">
    <property type="protein sequence ID" value="KUP95745.1"/>
    <property type="molecule type" value="Genomic_DNA"/>
</dbReference>
<dbReference type="Proteomes" id="UP000074382">
    <property type="component" value="Unassembled WGS sequence"/>
</dbReference>
<feature type="active site" evidence="1">
    <location>
        <position position="315"/>
    </location>
</feature>
<dbReference type="InterPro" id="IPR036514">
    <property type="entry name" value="SGNH_hydro_sf"/>
</dbReference>
<dbReference type="InterPro" id="IPR013830">
    <property type="entry name" value="SGNH_hydro"/>
</dbReference>
<evidence type="ECO:0000256" key="1">
    <source>
        <dbReference type="PIRSR" id="PIRSR637460-1"/>
    </source>
</evidence>
<sequence length="360" mass="38869">MLLGVPALLLAAALVTLVAVPDGRQAAWRLWCEATRDWCLGVPVDSRGRPAEDGELLLLSPVQAATWGNYYALGDSYSSGDGAYDYYPDTAVQGGCWRSANAYPELVADSYDFAGKLSFRACSGQRGHAMLDAIDEVGSQLDWNAPHTSLVTIGIGGNDLGFSSVLKTCMVRVPLLDSGTCTAQEEDIRKRMQKFETTFEELVGAVRERAPDARILVVGYPRIFPEEPVGSYYTLTASNQRWLNETIQEFNEQLAEAVAAHDTEIASSRSVGSVEFVDVYHALDGHEIGAEEPWVNGVLLRNIAAGVTVDRSTFHPDADGHRAVGELVVEQIERGPGRPLYATFDVVAGATVETLAAEAG</sequence>
<dbReference type="SUPFAM" id="SSF52266">
    <property type="entry name" value="SGNH hydrolase"/>
    <property type="match status" value="1"/>
</dbReference>
<dbReference type="AlphaFoldDB" id="A0A147KEM7"/>
<evidence type="ECO:0000256" key="2">
    <source>
        <dbReference type="PIRSR" id="PIRSR637460-2"/>
    </source>
</evidence>
<dbReference type="STRING" id="665004.AC529_15940"/>
<evidence type="ECO:0000313" key="5">
    <source>
        <dbReference type="Proteomes" id="UP000074382"/>
    </source>
</evidence>
<dbReference type="InterPro" id="IPR037460">
    <property type="entry name" value="SEST-like"/>
</dbReference>